<evidence type="ECO:0000256" key="10">
    <source>
        <dbReference type="SAM" id="SignalP"/>
    </source>
</evidence>
<dbReference type="Gene3D" id="2.60.120.260">
    <property type="entry name" value="Galactose-binding domain-like"/>
    <property type="match status" value="2"/>
</dbReference>
<dbReference type="InterPro" id="IPR006585">
    <property type="entry name" value="FTP1"/>
</dbReference>
<dbReference type="SMART" id="SM00607">
    <property type="entry name" value="FTP"/>
    <property type="match status" value="1"/>
</dbReference>
<dbReference type="GO" id="GO:0042806">
    <property type="term" value="F:fucose binding"/>
    <property type="evidence" value="ECO:0007669"/>
    <property type="project" value="UniProtKB-ARBA"/>
</dbReference>
<evidence type="ECO:0000256" key="2">
    <source>
        <dbReference type="ARBA" id="ARBA00010147"/>
    </source>
</evidence>
<dbReference type="InterPro" id="IPR008979">
    <property type="entry name" value="Galactose-bd-like_sf"/>
</dbReference>
<dbReference type="EMBL" id="WAAT01000022">
    <property type="protein sequence ID" value="KAB1069766.1"/>
    <property type="molecule type" value="Genomic_DNA"/>
</dbReference>
<dbReference type="Pfam" id="PF22633">
    <property type="entry name" value="F5_F8_type_C_2"/>
    <property type="match status" value="1"/>
</dbReference>
<keyword evidence="14" id="KW-1185">Reference proteome</keyword>
<dbReference type="PANTHER" id="PTHR45713">
    <property type="entry name" value="FTP DOMAIN-CONTAINING PROTEIN"/>
    <property type="match status" value="1"/>
</dbReference>
<keyword evidence="6" id="KW-0430">Lectin</keyword>
<dbReference type="PANTHER" id="PTHR45713:SF6">
    <property type="entry name" value="F5_8 TYPE C DOMAIN-CONTAINING PROTEIN"/>
    <property type="match status" value="1"/>
</dbReference>
<accession>A0A6N6MFX4</accession>
<feature type="region of interest" description="Disordered" evidence="9">
    <location>
        <begin position="323"/>
        <end position="356"/>
    </location>
</feature>
<protein>
    <submittedName>
        <fullName evidence="13">Carbohydrate-binding protein</fullName>
    </submittedName>
</protein>
<evidence type="ECO:0000259" key="12">
    <source>
        <dbReference type="PROSITE" id="PS51175"/>
    </source>
</evidence>
<keyword evidence="8" id="KW-1015">Disulfide bond</keyword>
<evidence type="ECO:0000256" key="9">
    <source>
        <dbReference type="SAM" id="MobiDB-lite"/>
    </source>
</evidence>
<comment type="caution">
    <text evidence="13">The sequence shown here is derived from an EMBL/GenBank/DDBJ whole genome shotgun (WGS) entry which is preliminary data.</text>
</comment>
<evidence type="ECO:0000313" key="13">
    <source>
        <dbReference type="EMBL" id="KAB1069766.1"/>
    </source>
</evidence>
<gene>
    <name evidence="13" type="ORF">F6U93_02845</name>
</gene>
<reference evidence="13 14" key="1">
    <citation type="submission" date="2019-09" db="EMBL/GenBank/DDBJ databases">
        <authorList>
            <person name="Cao W.R."/>
        </authorList>
    </citation>
    <scope>NUCLEOTIDE SEQUENCE [LARGE SCALE GENOMIC DNA]</scope>
    <source>
        <strain evidence="13 14">B1N29</strain>
    </source>
</reference>
<dbReference type="Pfam" id="PF08787">
    <property type="entry name" value="Alginate_lyase2"/>
    <property type="match status" value="1"/>
</dbReference>
<keyword evidence="7" id="KW-0106">Calcium</keyword>
<dbReference type="InterPro" id="IPR051941">
    <property type="entry name" value="BG_Antigen-Binding_Lectin"/>
</dbReference>
<dbReference type="PROSITE" id="PS50022">
    <property type="entry name" value="FA58C_3"/>
    <property type="match status" value="1"/>
</dbReference>
<dbReference type="GO" id="GO:0046872">
    <property type="term" value="F:metal ion binding"/>
    <property type="evidence" value="ECO:0007669"/>
    <property type="project" value="UniProtKB-KW"/>
</dbReference>
<evidence type="ECO:0000256" key="3">
    <source>
        <dbReference type="ARBA" id="ARBA00011233"/>
    </source>
</evidence>
<dbReference type="InterPro" id="IPR013320">
    <property type="entry name" value="ConA-like_dom_sf"/>
</dbReference>
<evidence type="ECO:0000256" key="5">
    <source>
        <dbReference type="ARBA" id="ARBA00022729"/>
    </source>
</evidence>
<evidence type="ECO:0000256" key="7">
    <source>
        <dbReference type="ARBA" id="ARBA00022837"/>
    </source>
</evidence>
<dbReference type="PROSITE" id="PS51175">
    <property type="entry name" value="CBM6"/>
    <property type="match status" value="1"/>
</dbReference>
<comment type="function">
    <text evidence="1">Acts as a defensive agent. Recognizes blood group fucosylated oligosaccharides including A, B, H and Lewis B-type antigens. Does not recognize Lewis A antigen and has low affinity for monovalent haptens.</text>
</comment>
<keyword evidence="4" id="KW-0479">Metal-binding</keyword>
<dbReference type="CDD" id="cd04080">
    <property type="entry name" value="CBM6_cellulase-like"/>
    <property type="match status" value="1"/>
</dbReference>
<proteinExistence type="inferred from homology"/>
<comment type="similarity">
    <text evidence="2">Belongs to the fucolectin family.</text>
</comment>
<dbReference type="GO" id="GO:0010185">
    <property type="term" value="P:regulation of cellular defense response"/>
    <property type="evidence" value="ECO:0007669"/>
    <property type="project" value="UniProtKB-ARBA"/>
</dbReference>
<evidence type="ECO:0000313" key="14">
    <source>
        <dbReference type="Proteomes" id="UP000441333"/>
    </source>
</evidence>
<comment type="subunit">
    <text evidence="3">Homotrimer.</text>
</comment>
<dbReference type="InterPro" id="IPR005084">
    <property type="entry name" value="CBM6"/>
</dbReference>
<evidence type="ECO:0000256" key="4">
    <source>
        <dbReference type="ARBA" id="ARBA00022723"/>
    </source>
</evidence>
<evidence type="ECO:0000256" key="6">
    <source>
        <dbReference type="ARBA" id="ARBA00022734"/>
    </source>
</evidence>
<dbReference type="InterPro" id="IPR006584">
    <property type="entry name" value="Cellulose-bd_IV"/>
</dbReference>
<dbReference type="PROSITE" id="PS51257">
    <property type="entry name" value="PROKAR_LIPOPROTEIN"/>
    <property type="match status" value="1"/>
</dbReference>
<dbReference type="Pfam" id="PF03422">
    <property type="entry name" value="CBM_6"/>
    <property type="match status" value="1"/>
</dbReference>
<feature type="domain" description="F5/8 type C" evidence="11">
    <location>
        <begin position="177"/>
        <end position="282"/>
    </location>
</feature>
<keyword evidence="5 10" id="KW-0732">Signal</keyword>
<dbReference type="SUPFAM" id="SSF49899">
    <property type="entry name" value="Concanavalin A-like lectins/glucanases"/>
    <property type="match status" value="1"/>
</dbReference>
<dbReference type="AlphaFoldDB" id="A0A6N6MFX4"/>
<name>A0A6N6MFX4_9FLAO</name>
<dbReference type="Proteomes" id="UP000441333">
    <property type="component" value="Unassembled WGS sequence"/>
</dbReference>
<dbReference type="GO" id="GO:0004553">
    <property type="term" value="F:hydrolase activity, hydrolyzing O-glycosyl compounds"/>
    <property type="evidence" value="ECO:0007669"/>
    <property type="project" value="UniProtKB-ARBA"/>
</dbReference>
<dbReference type="InterPro" id="IPR000421">
    <property type="entry name" value="FA58C"/>
</dbReference>
<dbReference type="GO" id="GO:0005975">
    <property type="term" value="P:carbohydrate metabolic process"/>
    <property type="evidence" value="ECO:0007669"/>
    <property type="project" value="UniProtKB-ARBA"/>
</dbReference>
<organism evidence="13 14">
    <name type="scientific">Pseudotamlana haliotis</name>
    <dbReference type="NCBI Taxonomy" id="2614804"/>
    <lineage>
        <taxon>Bacteria</taxon>
        <taxon>Pseudomonadati</taxon>
        <taxon>Bacteroidota</taxon>
        <taxon>Flavobacteriia</taxon>
        <taxon>Flavobacteriales</taxon>
        <taxon>Flavobacteriaceae</taxon>
        <taxon>Pseudotamlana</taxon>
    </lineage>
</organism>
<dbReference type="SUPFAM" id="SSF49785">
    <property type="entry name" value="Galactose-binding domain-like"/>
    <property type="match status" value="2"/>
</dbReference>
<evidence type="ECO:0000256" key="1">
    <source>
        <dbReference type="ARBA" id="ARBA00002219"/>
    </source>
</evidence>
<dbReference type="SMART" id="SM00606">
    <property type="entry name" value="CBD_IV"/>
    <property type="match status" value="1"/>
</dbReference>
<feature type="signal peptide" evidence="10">
    <location>
        <begin position="1"/>
        <end position="30"/>
    </location>
</feature>
<feature type="domain" description="CBM6" evidence="12">
    <location>
        <begin position="61"/>
        <end position="180"/>
    </location>
</feature>
<dbReference type="Gene3D" id="2.60.120.200">
    <property type="match status" value="1"/>
</dbReference>
<feature type="compositionally biased region" description="Polar residues" evidence="9">
    <location>
        <begin position="198"/>
        <end position="207"/>
    </location>
</feature>
<feature type="chain" id="PRO_5026784636" evidence="10">
    <location>
        <begin position="31"/>
        <end position="593"/>
    </location>
</feature>
<dbReference type="RefSeq" id="WP_150936624.1">
    <property type="nucleotide sequence ID" value="NZ_WAAT01000022.1"/>
</dbReference>
<evidence type="ECO:0000256" key="8">
    <source>
        <dbReference type="ARBA" id="ARBA00023157"/>
    </source>
</evidence>
<dbReference type="InterPro" id="IPR014895">
    <property type="entry name" value="Alginate_lyase_2"/>
</dbReference>
<evidence type="ECO:0000259" key="11">
    <source>
        <dbReference type="PROSITE" id="PS50022"/>
    </source>
</evidence>
<sequence>MMKNKFSRIGKTTIFSLATLALVFVIFACSSEEVTQQETNAADETAASAFSKSTLSSKSAVTIQAEAYDSQSGTQTESTGDSGGGLNVGWVDTGDYLEYDIDVPASGSYKFEFRVASKSNTSKFDFYQDSSKLSNVNKASTGGWQNWVTTAKTVDLSAGSSTLKILATGSGWNINWIRITPVDVDDSSSENLALGKTAEQSSVSHGGNANRAVDGNTNGAWSNSSVTHTLSEAQPWWQVRLGQDYQIGSIKIFNRTDSCCKSRLSNFDVFVYKENGDLAYKTTIEDTPNPSVTINTGGVTGARVRVKLKGTNPLSLAEVQVFSTAGDDSGSGDNGDDDDSGSGEVEPGNASIPSDLMSNCNQWKITYPDGVEDKTLCGESNNEYFYVNDDKNGMVFRVPIRSNNGSTPNSDYIRSELREREEDGGSDIYWTTSGTHVVYVKQAITHLPIVKSHLVATQIHGNKDDGIDDAMVLRLEDKHLFLSFNGGKLRSDLTIKTNYSLGTLHEVIFEVKDGKHYCYYSEDGNLKNAYANGNASSYIVKDGSSSVLMDRDYGEAYFKIGNYTQSNAEKEGSETGKSNNYGEVVIYDYYVEH</sequence>
<feature type="region of interest" description="Disordered" evidence="9">
    <location>
        <begin position="197"/>
        <end position="220"/>
    </location>
</feature>